<evidence type="ECO:0000313" key="1">
    <source>
        <dbReference type="EMBL" id="SEM52809.1"/>
    </source>
</evidence>
<dbReference type="EMBL" id="FOAF01000015">
    <property type="protein sequence ID" value="SEM52809.1"/>
    <property type="molecule type" value="Genomic_DNA"/>
</dbReference>
<protein>
    <submittedName>
        <fullName evidence="1">Uncharacterized protein</fullName>
    </submittedName>
</protein>
<sequence>MEKPLSLVARMKQNALQQKREAFVEKQAGMDTITCPSCGGGRAKEDGITRCAYCGFEFISHMLSDGIHIKDSDNSK</sequence>
<dbReference type="AlphaFoldDB" id="A0A1H7Z5Q4"/>
<dbReference type="STRING" id="407022.SAMN05661044_05408"/>
<accession>A0A1H7Z5Q4</accession>
<organism evidence="1 2">
    <name type="scientific">Olivibacter domesticus</name>
    <name type="common">Pseudosphingobacterium domesticum</name>
    <dbReference type="NCBI Taxonomy" id="407022"/>
    <lineage>
        <taxon>Bacteria</taxon>
        <taxon>Pseudomonadati</taxon>
        <taxon>Bacteroidota</taxon>
        <taxon>Sphingobacteriia</taxon>
        <taxon>Sphingobacteriales</taxon>
        <taxon>Sphingobacteriaceae</taxon>
        <taxon>Olivibacter</taxon>
    </lineage>
</organism>
<name>A0A1H7Z5Q4_OLID1</name>
<reference evidence="2" key="1">
    <citation type="submission" date="2016-10" db="EMBL/GenBank/DDBJ databases">
        <authorList>
            <person name="Varghese N."/>
            <person name="Submissions S."/>
        </authorList>
    </citation>
    <scope>NUCLEOTIDE SEQUENCE [LARGE SCALE GENOMIC DNA]</scope>
    <source>
        <strain evidence="2">DSM 18733</strain>
    </source>
</reference>
<dbReference type="OrthoDB" id="1149873at2"/>
<evidence type="ECO:0000313" key="2">
    <source>
        <dbReference type="Proteomes" id="UP000199421"/>
    </source>
</evidence>
<gene>
    <name evidence="1" type="ORF">SAMN05661044_05408</name>
</gene>
<keyword evidence="2" id="KW-1185">Reference proteome</keyword>
<dbReference type="RefSeq" id="WP_093332594.1">
    <property type="nucleotide sequence ID" value="NZ_FOAF01000015.1"/>
</dbReference>
<proteinExistence type="predicted"/>
<dbReference type="Proteomes" id="UP000199421">
    <property type="component" value="Unassembled WGS sequence"/>
</dbReference>